<feature type="compositionally biased region" description="Pro residues" evidence="1">
    <location>
        <begin position="128"/>
        <end position="146"/>
    </location>
</feature>
<evidence type="ECO:0000313" key="3">
    <source>
        <dbReference type="Proteomes" id="UP000807716"/>
    </source>
</evidence>
<proteinExistence type="predicted"/>
<comment type="caution">
    <text evidence="2">The sequence shown here is derived from an EMBL/GenBank/DDBJ whole genome shotgun (WGS) entry which is preliminary data.</text>
</comment>
<evidence type="ECO:0000256" key="1">
    <source>
        <dbReference type="SAM" id="MobiDB-lite"/>
    </source>
</evidence>
<sequence length="214" mass="22297">MPIQLTSNCCLASNASPADEHLGSLITFNKLSSTQGGIEPVVVRQCSPETTATEKETTTTAKTLLQLAPRNPAVALTVHDHEAPFRLKQLVVISSARTIEVYRGSGDYLGTFQGEPWSPASDARSSPSPSPSPSSSPSPSPSPSPSRPSSTSITPSPAATKTPLAIAAGGQGRGDDARYLATAPLFRIQIDSPLLTGGPIQGLMVKVDRHSAEN</sequence>
<protein>
    <submittedName>
        <fullName evidence="2">Uncharacterized protein</fullName>
    </submittedName>
</protein>
<reference evidence="2" key="1">
    <citation type="journal article" date="2020" name="Fungal Divers.">
        <title>Resolving the Mortierellaceae phylogeny through synthesis of multi-gene phylogenetics and phylogenomics.</title>
        <authorList>
            <person name="Vandepol N."/>
            <person name="Liber J."/>
            <person name="Desiro A."/>
            <person name="Na H."/>
            <person name="Kennedy M."/>
            <person name="Barry K."/>
            <person name="Grigoriev I.V."/>
            <person name="Miller A.N."/>
            <person name="O'Donnell K."/>
            <person name="Stajich J.E."/>
            <person name="Bonito G."/>
        </authorList>
    </citation>
    <scope>NUCLEOTIDE SEQUENCE</scope>
    <source>
        <strain evidence="2">BC1065</strain>
    </source>
</reference>
<evidence type="ECO:0000313" key="2">
    <source>
        <dbReference type="EMBL" id="KAG0256803.1"/>
    </source>
</evidence>
<feature type="compositionally biased region" description="Low complexity" evidence="1">
    <location>
        <begin position="147"/>
        <end position="168"/>
    </location>
</feature>
<feature type="region of interest" description="Disordered" evidence="1">
    <location>
        <begin position="113"/>
        <end position="176"/>
    </location>
</feature>
<dbReference type="Proteomes" id="UP000807716">
    <property type="component" value="Unassembled WGS sequence"/>
</dbReference>
<name>A0A9P6Q278_9FUNG</name>
<accession>A0A9P6Q278</accession>
<keyword evidence="3" id="KW-1185">Reference proteome</keyword>
<organism evidence="2 3">
    <name type="scientific">Actinomortierella ambigua</name>
    <dbReference type="NCBI Taxonomy" id="1343610"/>
    <lineage>
        <taxon>Eukaryota</taxon>
        <taxon>Fungi</taxon>
        <taxon>Fungi incertae sedis</taxon>
        <taxon>Mucoromycota</taxon>
        <taxon>Mortierellomycotina</taxon>
        <taxon>Mortierellomycetes</taxon>
        <taxon>Mortierellales</taxon>
        <taxon>Mortierellaceae</taxon>
        <taxon>Actinomortierella</taxon>
    </lineage>
</organism>
<dbReference type="AlphaFoldDB" id="A0A9P6Q278"/>
<dbReference type="OrthoDB" id="2401998at2759"/>
<dbReference type="EMBL" id="JAAAJB010000391">
    <property type="protein sequence ID" value="KAG0256803.1"/>
    <property type="molecule type" value="Genomic_DNA"/>
</dbReference>
<gene>
    <name evidence="2" type="ORF">DFQ27_005484</name>
</gene>
<feature type="compositionally biased region" description="Low complexity" evidence="1">
    <location>
        <begin position="118"/>
        <end position="127"/>
    </location>
</feature>